<feature type="compositionally biased region" description="Basic and acidic residues" evidence="1">
    <location>
        <begin position="121"/>
        <end position="164"/>
    </location>
</feature>
<accession>A0AA36C997</accession>
<name>A0AA36C997_9BILA</name>
<proteinExistence type="predicted"/>
<dbReference type="Proteomes" id="UP001177023">
    <property type="component" value="Unassembled WGS sequence"/>
</dbReference>
<reference evidence="2" key="1">
    <citation type="submission" date="2023-06" db="EMBL/GenBank/DDBJ databases">
        <authorList>
            <person name="Delattre M."/>
        </authorList>
    </citation>
    <scope>NUCLEOTIDE SEQUENCE</scope>
    <source>
        <strain evidence="2">AF72</strain>
    </source>
</reference>
<feature type="non-terminal residue" evidence="2">
    <location>
        <position position="176"/>
    </location>
</feature>
<keyword evidence="3" id="KW-1185">Reference proteome</keyword>
<feature type="compositionally biased region" description="Basic and acidic residues" evidence="1">
    <location>
        <begin position="69"/>
        <end position="84"/>
    </location>
</feature>
<gene>
    <name evidence="2" type="ORF">MSPICULIGERA_LOCUS3408</name>
</gene>
<dbReference type="AlphaFoldDB" id="A0AA36C997"/>
<feature type="region of interest" description="Disordered" evidence="1">
    <location>
        <begin position="111"/>
        <end position="176"/>
    </location>
</feature>
<comment type="caution">
    <text evidence="2">The sequence shown here is derived from an EMBL/GenBank/DDBJ whole genome shotgun (WGS) entry which is preliminary data.</text>
</comment>
<feature type="compositionally biased region" description="Polar residues" evidence="1">
    <location>
        <begin position="59"/>
        <end position="68"/>
    </location>
</feature>
<sequence length="176" mass="20259">MSALTRFVSNTFTDLSHKRQSKRLVHDESISSDLNSAAADINPNFNFFDPAEHFGEETWQGTSANQQKPLEKREEKKEEKKGKDTTQVPFPVTVTEVSSGRRVLPLKNMVKKLTPFNNNTKEVKDKNSADEKPATDRSDEEARKNEKKGMWKLKEQIERRKNGDKQMLIDLDDNSY</sequence>
<evidence type="ECO:0000313" key="3">
    <source>
        <dbReference type="Proteomes" id="UP001177023"/>
    </source>
</evidence>
<feature type="region of interest" description="Disordered" evidence="1">
    <location>
        <begin position="49"/>
        <end position="91"/>
    </location>
</feature>
<evidence type="ECO:0000313" key="2">
    <source>
        <dbReference type="EMBL" id="CAJ0564736.1"/>
    </source>
</evidence>
<organism evidence="2 3">
    <name type="scientific">Mesorhabditis spiculigera</name>
    <dbReference type="NCBI Taxonomy" id="96644"/>
    <lineage>
        <taxon>Eukaryota</taxon>
        <taxon>Metazoa</taxon>
        <taxon>Ecdysozoa</taxon>
        <taxon>Nematoda</taxon>
        <taxon>Chromadorea</taxon>
        <taxon>Rhabditida</taxon>
        <taxon>Rhabditina</taxon>
        <taxon>Rhabditomorpha</taxon>
        <taxon>Rhabditoidea</taxon>
        <taxon>Rhabditidae</taxon>
        <taxon>Mesorhabditinae</taxon>
        <taxon>Mesorhabditis</taxon>
    </lineage>
</organism>
<dbReference type="EMBL" id="CATQJA010000905">
    <property type="protein sequence ID" value="CAJ0564736.1"/>
    <property type="molecule type" value="Genomic_DNA"/>
</dbReference>
<protein>
    <submittedName>
        <fullName evidence="2">Uncharacterized protein</fullName>
    </submittedName>
</protein>
<evidence type="ECO:0000256" key="1">
    <source>
        <dbReference type="SAM" id="MobiDB-lite"/>
    </source>
</evidence>